<evidence type="ECO:0000256" key="1">
    <source>
        <dbReference type="SAM" id="MobiDB-lite"/>
    </source>
</evidence>
<evidence type="ECO:0000313" key="2">
    <source>
        <dbReference type="EMBL" id="TRX94635.1"/>
    </source>
</evidence>
<proteinExistence type="predicted"/>
<dbReference type="STRING" id="2512241.A0A553I356"/>
<dbReference type="AlphaFoldDB" id="A0A553I356"/>
<comment type="caution">
    <text evidence="2">The sequence shown here is derived from an EMBL/GenBank/DDBJ whole genome shotgun (WGS) entry which is preliminary data.</text>
</comment>
<evidence type="ECO:0000313" key="3">
    <source>
        <dbReference type="Proteomes" id="UP000319160"/>
    </source>
</evidence>
<accession>A0A553I356</accession>
<protein>
    <submittedName>
        <fullName evidence="2">Uncharacterized protein</fullName>
    </submittedName>
</protein>
<reference evidence="3" key="1">
    <citation type="submission" date="2019-06" db="EMBL/GenBank/DDBJ databases">
        <title>Draft genome sequence of the griseofulvin-producing fungus Xylaria cubensis strain G536.</title>
        <authorList>
            <person name="Mead M.E."/>
            <person name="Raja H.A."/>
            <person name="Steenwyk J.L."/>
            <person name="Knowles S.L."/>
            <person name="Oberlies N.H."/>
            <person name="Rokas A."/>
        </authorList>
    </citation>
    <scope>NUCLEOTIDE SEQUENCE [LARGE SCALE GENOMIC DNA]</scope>
    <source>
        <strain evidence="3">G536</strain>
    </source>
</reference>
<gene>
    <name evidence="2" type="ORF">FHL15_004407</name>
</gene>
<name>A0A553I356_9PEZI</name>
<dbReference type="EMBL" id="VFLP01000020">
    <property type="protein sequence ID" value="TRX94635.1"/>
    <property type="molecule type" value="Genomic_DNA"/>
</dbReference>
<sequence>MPLDSSTASNYQAAGIPQPSTRIPDWARTRKYRSLWARRISNFTALKSHMQTTTAFVSLDIESHPDRRITEIGMAFLSSIGHERPVDIKDFAKNHNVSFRCLKIRSQEQKKENRHREHFKWRLQEATIQEIDIDLAEAKMIEFLEYIRETFDVQHLTFIGFAMHVEFNSIFHRMPAVVQYISAWVDIQPIIGEVDRLAGTPTHYGHLPSMSVAMAGFAFEKGYQATSFKHCAGNDAVRILALFTCLAHTPTSGLRLRLDQLREERPQTRQTYNGFKQMRKGSLLKSKRFIQENYPFRAILCMQDGKCPGPEIYSPLKLEKYFRKYSIEAIGQDGPHANSHPEAENRRCGRYLVCFNSADKLAKFVDDNDQRALKCGRKLRVVETNHPSEQVNNRKDIASMRQKNKENREKVREDGLGLDFISNMENMVI</sequence>
<feature type="compositionally biased region" description="Polar residues" evidence="1">
    <location>
        <begin position="1"/>
        <end position="12"/>
    </location>
</feature>
<feature type="region of interest" description="Disordered" evidence="1">
    <location>
        <begin position="1"/>
        <end position="23"/>
    </location>
</feature>
<dbReference type="Proteomes" id="UP000319160">
    <property type="component" value="Unassembled WGS sequence"/>
</dbReference>
<keyword evidence="3" id="KW-1185">Reference proteome</keyword>
<organism evidence="2 3">
    <name type="scientific">Xylaria flabelliformis</name>
    <dbReference type="NCBI Taxonomy" id="2512241"/>
    <lineage>
        <taxon>Eukaryota</taxon>
        <taxon>Fungi</taxon>
        <taxon>Dikarya</taxon>
        <taxon>Ascomycota</taxon>
        <taxon>Pezizomycotina</taxon>
        <taxon>Sordariomycetes</taxon>
        <taxon>Xylariomycetidae</taxon>
        <taxon>Xylariales</taxon>
        <taxon>Xylariaceae</taxon>
        <taxon>Xylaria</taxon>
    </lineage>
</organism>
<dbReference type="OrthoDB" id="4764351at2759"/>